<dbReference type="AlphaFoldDB" id="A0A7K3WCD0"/>
<protein>
    <submittedName>
        <fullName evidence="2">DUF559 domain-containing protein</fullName>
    </submittedName>
</protein>
<proteinExistence type="predicted"/>
<organism evidence="2 3">
    <name type="scientific">Goekera deserti</name>
    <dbReference type="NCBI Taxonomy" id="2497753"/>
    <lineage>
        <taxon>Bacteria</taxon>
        <taxon>Bacillati</taxon>
        <taxon>Actinomycetota</taxon>
        <taxon>Actinomycetes</taxon>
        <taxon>Geodermatophilales</taxon>
        <taxon>Geodermatophilaceae</taxon>
        <taxon>Goekera</taxon>
    </lineage>
</organism>
<evidence type="ECO:0000313" key="2">
    <source>
        <dbReference type="EMBL" id="NEL54131.1"/>
    </source>
</evidence>
<dbReference type="Proteomes" id="UP000470470">
    <property type="component" value="Unassembled WGS sequence"/>
</dbReference>
<keyword evidence="3" id="KW-1185">Reference proteome</keyword>
<dbReference type="SUPFAM" id="SSF52980">
    <property type="entry name" value="Restriction endonuclease-like"/>
    <property type="match status" value="1"/>
</dbReference>
<dbReference type="RefSeq" id="WP_162393105.1">
    <property type="nucleotide sequence ID" value="NZ_JAABOZ010000004.1"/>
</dbReference>
<accession>A0A7K3WCD0</accession>
<dbReference type="InterPro" id="IPR011335">
    <property type="entry name" value="Restrct_endonuc-II-like"/>
</dbReference>
<dbReference type="EMBL" id="JAAGWK010000010">
    <property type="protein sequence ID" value="NEL54131.1"/>
    <property type="molecule type" value="Genomic_DNA"/>
</dbReference>
<dbReference type="InterPro" id="IPR007569">
    <property type="entry name" value="DUF559"/>
</dbReference>
<evidence type="ECO:0000259" key="1">
    <source>
        <dbReference type="Pfam" id="PF04480"/>
    </source>
</evidence>
<feature type="domain" description="DUF559" evidence="1">
    <location>
        <begin position="219"/>
        <end position="282"/>
    </location>
</feature>
<evidence type="ECO:0000313" key="3">
    <source>
        <dbReference type="Proteomes" id="UP000470470"/>
    </source>
</evidence>
<comment type="caution">
    <text evidence="2">The sequence shown here is derived from an EMBL/GenBank/DDBJ whole genome shotgun (WGS) entry which is preliminary data.</text>
</comment>
<name>A0A7K3WCD0_9ACTN</name>
<gene>
    <name evidence="2" type="ORF">G1H19_08985</name>
</gene>
<dbReference type="Pfam" id="PF04480">
    <property type="entry name" value="DUF559"/>
    <property type="match status" value="1"/>
</dbReference>
<dbReference type="Gene3D" id="3.40.960.10">
    <property type="entry name" value="VSR Endonuclease"/>
    <property type="match status" value="1"/>
</dbReference>
<reference evidence="2 3" key="1">
    <citation type="submission" date="2020-02" db="EMBL/GenBank/DDBJ databases">
        <title>The whole genome sequence of CPCC 205119.</title>
        <authorList>
            <person name="Jiang Z."/>
        </authorList>
    </citation>
    <scope>NUCLEOTIDE SEQUENCE [LARGE SCALE GENOMIC DNA]</scope>
    <source>
        <strain evidence="2 3">CPCC 205119</strain>
    </source>
</reference>
<sequence length="289" mass="31668">MTPDRRELHGVFLGTHAVAAGYVTRPQLRRYRRLMQNVYADPALNADHELYSRGAALLLPPGAALGGRSAAAWFGAPFASAIEPVLVVAPRGCPWDGPRGVRVHKTDVAPGEIWTTDDGIPLTRRGRTAWDVAAIETVATAVGLLDAMVRSDGGLDLAGELARRRGRWRSARVGRVFPLVDGRAQSPPESWVRVACHRAGLPAPVPQFVVTEGGWSAQVDLAWPEAKLIVEYEGEYHFDELQIRRDDRRYARLVAAGWRVIRLSANDLRDLDGVVSRIRVALREAPIAG</sequence>